<keyword evidence="6" id="KW-0804">Transcription</keyword>
<dbReference type="InterPro" id="IPR043135">
    <property type="entry name" value="Fur_C"/>
</dbReference>
<evidence type="ECO:0000256" key="5">
    <source>
        <dbReference type="ARBA" id="ARBA00023125"/>
    </source>
</evidence>
<reference evidence="8" key="1">
    <citation type="journal article" date="2022" name="Toxins">
        <title>Genomic Analysis of Sphingopyxis sp. USTB-05 for Biodegrading Cyanobacterial Hepatotoxins.</title>
        <authorList>
            <person name="Liu C."/>
            <person name="Xu Q."/>
            <person name="Zhao Z."/>
            <person name="Zhang H."/>
            <person name="Liu X."/>
            <person name="Yin C."/>
            <person name="Liu Y."/>
            <person name="Yan H."/>
        </authorList>
    </citation>
    <scope>NUCLEOTIDE SEQUENCE</scope>
    <source>
        <strain evidence="8">NBD5</strain>
    </source>
</reference>
<keyword evidence="4" id="KW-0805">Transcription regulation</keyword>
<dbReference type="InterPro" id="IPR036388">
    <property type="entry name" value="WH-like_DNA-bd_sf"/>
</dbReference>
<evidence type="ECO:0000256" key="7">
    <source>
        <dbReference type="SAM" id="MobiDB-lite"/>
    </source>
</evidence>
<evidence type="ECO:0000256" key="6">
    <source>
        <dbReference type="ARBA" id="ARBA00023163"/>
    </source>
</evidence>
<dbReference type="SUPFAM" id="SSF46785">
    <property type="entry name" value="Winged helix' DNA-binding domain"/>
    <property type="match status" value="1"/>
</dbReference>
<evidence type="ECO:0000256" key="2">
    <source>
        <dbReference type="ARBA" id="ARBA00022491"/>
    </source>
</evidence>
<gene>
    <name evidence="8" type="ORF">LHA26_14780</name>
</gene>
<feature type="region of interest" description="Disordered" evidence="7">
    <location>
        <begin position="1"/>
        <end position="22"/>
    </location>
</feature>
<keyword evidence="5" id="KW-0238">DNA-binding</keyword>
<evidence type="ECO:0000256" key="3">
    <source>
        <dbReference type="ARBA" id="ARBA00022833"/>
    </source>
</evidence>
<keyword evidence="3" id="KW-0862">Zinc</keyword>
<protein>
    <submittedName>
        <fullName evidence="8">Transcriptional repressor</fullName>
    </submittedName>
</protein>
<keyword evidence="2" id="KW-0678">Repressor</keyword>
<proteinExistence type="inferred from homology"/>
<comment type="similarity">
    <text evidence="1">Belongs to the Fur family.</text>
</comment>
<organism evidence="8 9">
    <name type="scientific">Sphingomonas morindae</name>
    <dbReference type="NCBI Taxonomy" id="1541170"/>
    <lineage>
        <taxon>Bacteria</taxon>
        <taxon>Pseudomonadati</taxon>
        <taxon>Pseudomonadota</taxon>
        <taxon>Alphaproteobacteria</taxon>
        <taxon>Sphingomonadales</taxon>
        <taxon>Sphingomonadaceae</taxon>
        <taxon>Sphingomonas</taxon>
    </lineage>
</organism>
<dbReference type="InterPro" id="IPR036390">
    <property type="entry name" value="WH_DNA-bd_sf"/>
</dbReference>
<dbReference type="Proteomes" id="UP001056937">
    <property type="component" value="Chromosome 1"/>
</dbReference>
<evidence type="ECO:0000256" key="4">
    <source>
        <dbReference type="ARBA" id="ARBA00023015"/>
    </source>
</evidence>
<dbReference type="RefSeq" id="WP_252166340.1">
    <property type="nucleotide sequence ID" value="NZ_CP084930.1"/>
</dbReference>
<evidence type="ECO:0000256" key="1">
    <source>
        <dbReference type="ARBA" id="ARBA00007957"/>
    </source>
</evidence>
<sequence>MVDPDAERMGTQPPEAVRPSRKRAAVVPGPLLERTLFDILADDDVPLSAYSLAAGLRVRSLSVPMPSIYRALDRMVSAGAIQKVETRSAYRIRDKAEAVLMICVVCGRTTSLAVPVEHRSLVRIMHNSAFAVTGLALEATGHCSKCRGLSDGDPAFEASGVEKDHTP</sequence>
<accession>A0ABY4X6I4</accession>
<dbReference type="Pfam" id="PF01475">
    <property type="entry name" value="FUR"/>
    <property type="match status" value="1"/>
</dbReference>
<evidence type="ECO:0000313" key="8">
    <source>
        <dbReference type="EMBL" id="USI72533.1"/>
    </source>
</evidence>
<evidence type="ECO:0000313" key="9">
    <source>
        <dbReference type="Proteomes" id="UP001056937"/>
    </source>
</evidence>
<dbReference type="Gene3D" id="1.10.10.10">
    <property type="entry name" value="Winged helix-like DNA-binding domain superfamily/Winged helix DNA-binding domain"/>
    <property type="match status" value="1"/>
</dbReference>
<keyword evidence="9" id="KW-1185">Reference proteome</keyword>
<dbReference type="EMBL" id="CP084930">
    <property type="protein sequence ID" value="USI72533.1"/>
    <property type="molecule type" value="Genomic_DNA"/>
</dbReference>
<dbReference type="Gene3D" id="3.30.1490.190">
    <property type="match status" value="1"/>
</dbReference>
<name>A0ABY4X6I4_9SPHN</name>
<dbReference type="InterPro" id="IPR002481">
    <property type="entry name" value="FUR"/>
</dbReference>